<evidence type="ECO:0000256" key="8">
    <source>
        <dbReference type="ARBA" id="ARBA00023170"/>
    </source>
</evidence>
<dbReference type="GO" id="GO:0007165">
    <property type="term" value="P:signal transduction"/>
    <property type="evidence" value="ECO:0007669"/>
    <property type="project" value="UniProtKB-KW"/>
</dbReference>
<evidence type="ECO:0000256" key="6">
    <source>
        <dbReference type="ARBA" id="ARBA00022989"/>
    </source>
</evidence>
<proteinExistence type="evidence at transcript level"/>
<keyword evidence="8 10" id="KW-0675">Receptor</keyword>
<dbReference type="Pfam" id="PF02949">
    <property type="entry name" value="7tm_6"/>
    <property type="match status" value="1"/>
</dbReference>
<comment type="caution">
    <text evidence="10">Lacks conserved residue(s) required for the propagation of feature annotation.</text>
</comment>
<keyword evidence="3 10" id="KW-0716">Sensory transduction</keyword>
<comment type="subcellular location">
    <subcellularLocation>
        <location evidence="1 10">Cell membrane</location>
        <topology evidence="1 10">Multi-pass membrane protein</topology>
    </subcellularLocation>
</comment>
<feature type="transmembrane region" description="Helical" evidence="10">
    <location>
        <begin position="135"/>
        <end position="153"/>
    </location>
</feature>
<evidence type="ECO:0000256" key="2">
    <source>
        <dbReference type="ARBA" id="ARBA00022475"/>
    </source>
</evidence>
<evidence type="ECO:0000256" key="9">
    <source>
        <dbReference type="ARBA" id="ARBA00023224"/>
    </source>
</evidence>
<keyword evidence="6 10" id="KW-1133">Transmembrane helix</keyword>
<dbReference type="GO" id="GO:0005549">
    <property type="term" value="F:odorant binding"/>
    <property type="evidence" value="ECO:0007669"/>
    <property type="project" value="InterPro"/>
</dbReference>
<keyword evidence="4 10" id="KW-0812">Transmembrane</keyword>
<dbReference type="AlphaFoldDB" id="A0A1S5XXM2"/>
<feature type="transmembrane region" description="Helical" evidence="10">
    <location>
        <begin position="263"/>
        <end position="284"/>
    </location>
</feature>
<dbReference type="GO" id="GO:0005886">
    <property type="term" value="C:plasma membrane"/>
    <property type="evidence" value="ECO:0007669"/>
    <property type="project" value="UniProtKB-SubCell"/>
</dbReference>
<accession>A0A1S5XXM2</accession>
<keyword evidence="9 10" id="KW-0807">Transducer</keyword>
<name>A0A1S5XXM2_HELME</name>
<reference evidence="11" key="1">
    <citation type="journal article" date="2013" name="PLoS Genet.">
        <title>Female behaviour drives expression and evolution of gustatory receptors in butterflies.</title>
        <authorList>
            <person name="Briscoe A.D."/>
            <person name="Macias-Munoz A."/>
            <person name="Kozak K.M."/>
            <person name="Walters J.R."/>
            <person name="Yuan F."/>
            <person name="Jamie G.A."/>
            <person name="Martin S.H."/>
            <person name="Dasmahapatra K.K."/>
            <person name="Ferguson L.C."/>
            <person name="Mallet J."/>
            <person name="Jacquin-Joly E."/>
            <person name="Jiggins C.D."/>
        </authorList>
    </citation>
    <scope>NUCLEOTIDE SEQUENCE</scope>
</reference>
<evidence type="ECO:0000256" key="1">
    <source>
        <dbReference type="ARBA" id="ARBA00004651"/>
    </source>
</evidence>
<feature type="transmembrane region" description="Helical" evidence="10">
    <location>
        <begin position="296"/>
        <end position="316"/>
    </location>
</feature>
<evidence type="ECO:0000313" key="11">
    <source>
        <dbReference type="EMBL" id="AQQ73504.1"/>
    </source>
</evidence>
<evidence type="ECO:0000256" key="10">
    <source>
        <dbReference type="RuleBase" id="RU351113"/>
    </source>
</evidence>
<dbReference type="EMBL" id="KY399273">
    <property type="protein sequence ID" value="AQQ73504.1"/>
    <property type="molecule type" value="mRNA"/>
</dbReference>
<comment type="similarity">
    <text evidence="10">Belongs to the insect chemoreceptor superfamily. Heteromeric odorant receptor channel (TC 1.A.69) family.</text>
</comment>
<keyword evidence="5 10" id="KW-0552">Olfaction</keyword>
<dbReference type="PANTHER" id="PTHR21137">
    <property type="entry name" value="ODORANT RECEPTOR"/>
    <property type="match status" value="1"/>
</dbReference>
<organism evidence="11">
    <name type="scientific">Heliconius melpomene rosina</name>
    <dbReference type="NCBI Taxonomy" id="171916"/>
    <lineage>
        <taxon>Eukaryota</taxon>
        <taxon>Metazoa</taxon>
        <taxon>Ecdysozoa</taxon>
        <taxon>Arthropoda</taxon>
        <taxon>Hexapoda</taxon>
        <taxon>Insecta</taxon>
        <taxon>Pterygota</taxon>
        <taxon>Neoptera</taxon>
        <taxon>Endopterygota</taxon>
        <taxon>Lepidoptera</taxon>
        <taxon>Glossata</taxon>
        <taxon>Ditrysia</taxon>
        <taxon>Papilionoidea</taxon>
        <taxon>Nymphalidae</taxon>
        <taxon>Heliconiinae</taxon>
        <taxon>Heliconiini</taxon>
        <taxon>Heliconius</taxon>
    </lineage>
</organism>
<reference evidence="11" key="2">
    <citation type="submission" date="2016-12" db="EMBL/GenBank/DDBJ databases">
        <authorList>
            <person name="Song W.-J."/>
            <person name="Kurnit D.M."/>
        </authorList>
    </citation>
    <scope>NUCLEOTIDE SEQUENCE</scope>
</reference>
<evidence type="ECO:0000256" key="4">
    <source>
        <dbReference type="ARBA" id="ARBA00022692"/>
    </source>
</evidence>
<dbReference type="PANTHER" id="PTHR21137:SF35">
    <property type="entry name" value="ODORANT RECEPTOR 19A-RELATED"/>
    <property type="match status" value="1"/>
</dbReference>
<evidence type="ECO:0000256" key="3">
    <source>
        <dbReference type="ARBA" id="ARBA00022606"/>
    </source>
</evidence>
<feature type="transmembrane region" description="Helical" evidence="10">
    <location>
        <begin position="173"/>
        <end position="191"/>
    </location>
</feature>
<sequence length="392" mass="45985">MEVKLSYRCVEQHLLRLRVGGYYQIDPHSPTLHKRLHDIYMRITLVWIIVYTVQQAIKLYEARNDMDKVMGTLFLFLTHTDSIYKQLVLWIKADKVEELLDIMKGPLFNQGEDDHKTYLLQAAYTSTFLLNTDNCLALATCFLWTLLPFVLHLQGKSVEFAIWLPFDVNVDPAFYFLLIYVWFTTSWLAFCNTTMDVMVSFLFGQCKTQLSIVRNDLLNLTKRSQEEHLRTGESCTDIISRRFRKILQHHVQIVYFIQKVEDIFSTAIAYQFLISGWIICTSVYRMVDMSPASVQFLSMVLYISCILIQIFMYCYYGNEVTIESENLTGSAYSMNWLEINLKLRRHVILFMERIKRPIQPLAGRIIPLSNNTFVSIVKNSYTFYALLKNTNE</sequence>
<gene>
    <name evidence="11" type="primary">OR24</name>
</gene>
<keyword evidence="2" id="KW-1003">Cell membrane</keyword>
<evidence type="ECO:0000256" key="5">
    <source>
        <dbReference type="ARBA" id="ARBA00022725"/>
    </source>
</evidence>
<dbReference type="GO" id="GO:0004984">
    <property type="term" value="F:olfactory receptor activity"/>
    <property type="evidence" value="ECO:0007669"/>
    <property type="project" value="InterPro"/>
</dbReference>
<keyword evidence="7 10" id="KW-0472">Membrane</keyword>
<evidence type="ECO:0000256" key="7">
    <source>
        <dbReference type="ARBA" id="ARBA00023136"/>
    </source>
</evidence>
<dbReference type="InterPro" id="IPR004117">
    <property type="entry name" value="7tm6_olfct_rcpt"/>
</dbReference>
<protein>
    <recommendedName>
        <fullName evidence="10">Odorant receptor</fullName>
    </recommendedName>
</protein>